<accession>A0ACB8EMB7</accession>
<evidence type="ECO:0000313" key="1">
    <source>
        <dbReference type="EMBL" id="KAH7993576.1"/>
    </source>
</evidence>
<organism evidence="1 2">
    <name type="scientific">Sphaerodactylus townsendi</name>
    <dbReference type="NCBI Taxonomy" id="933632"/>
    <lineage>
        <taxon>Eukaryota</taxon>
        <taxon>Metazoa</taxon>
        <taxon>Chordata</taxon>
        <taxon>Craniata</taxon>
        <taxon>Vertebrata</taxon>
        <taxon>Euteleostomi</taxon>
        <taxon>Lepidosauria</taxon>
        <taxon>Squamata</taxon>
        <taxon>Bifurcata</taxon>
        <taxon>Gekkota</taxon>
        <taxon>Sphaerodactylidae</taxon>
        <taxon>Sphaerodactylus</taxon>
    </lineage>
</organism>
<name>A0ACB8EMB7_9SAUR</name>
<keyword evidence="2" id="KW-1185">Reference proteome</keyword>
<dbReference type="EMBL" id="CM037616">
    <property type="protein sequence ID" value="KAH7993576.1"/>
    <property type="molecule type" value="Genomic_DNA"/>
</dbReference>
<sequence length="181" mass="21333">MHDSSKKVAETLQEIYSAEWDGFEDLKAIAQSNDLLWEDYEEKLADQAVRTMENYLTQFNEIKERIAKRGRKLVDYDGSRHHLEALQSAKKKDEAKIAKAEEDFYKAQAVFEELNKELREDLPVLYNSRIACYVTIFQNISNLRDIFYKEMSKLNHDLYDLMSKLEKQHSNKVFIIKGVSR</sequence>
<dbReference type="Proteomes" id="UP000827872">
    <property type="component" value="Linkage Group LG03"/>
</dbReference>
<evidence type="ECO:0000313" key="2">
    <source>
        <dbReference type="Proteomes" id="UP000827872"/>
    </source>
</evidence>
<protein>
    <submittedName>
        <fullName evidence="1">Bridging integrator 2</fullName>
    </submittedName>
</protein>
<comment type="caution">
    <text evidence="1">The sequence shown here is derived from an EMBL/GenBank/DDBJ whole genome shotgun (WGS) entry which is preliminary data.</text>
</comment>
<proteinExistence type="predicted"/>
<reference evidence="1" key="1">
    <citation type="submission" date="2021-08" db="EMBL/GenBank/DDBJ databases">
        <title>The first chromosome-level gecko genome reveals the dynamic sex chromosomes of Neotropical dwarf geckos (Sphaerodactylidae: Sphaerodactylus).</title>
        <authorList>
            <person name="Pinto B.J."/>
            <person name="Keating S.E."/>
            <person name="Gamble T."/>
        </authorList>
    </citation>
    <scope>NUCLEOTIDE SEQUENCE</scope>
    <source>
        <strain evidence="1">TG3544</strain>
    </source>
</reference>
<gene>
    <name evidence="1" type="primary">BIN2</name>
    <name evidence="1" type="ORF">K3G42_031477</name>
</gene>